<keyword evidence="4" id="KW-0410">Iron transport</keyword>
<evidence type="ECO:0000256" key="8">
    <source>
        <dbReference type="ARBA" id="ARBA00023077"/>
    </source>
</evidence>
<reference evidence="13 14" key="1">
    <citation type="journal article" date="2019" name="Nat. Microbiol.">
        <title>Mediterranean grassland soil C-N compound turnover is dependent on rainfall and depth, and is mediated by genomically divergent microorganisms.</title>
        <authorList>
            <person name="Diamond S."/>
            <person name="Andeer P.F."/>
            <person name="Li Z."/>
            <person name="Crits-Christoph A."/>
            <person name="Burstein D."/>
            <person name="Anantharaman K."/>
            <person name="Lane K.R."/>
            <person name="Thomas B.C."/>
            <person name="Pan C."/>
            <person name="Northen T.R."/>
            <person name="Banfield J.F."/>
        </authorList>
    </citation>
    <scope>NUCLEOTIDE SEQUENCE [LARGE SCALE GENOMIC DNA]</scope>
    <source>
        <strain evidence="13">WS_9</strain>
    </source>
</reference>
<dbReference type="Proteomes" id="UP000317691">
    <property type="component" value="Unassembled WGS sequence"/>
</dbReference>
<keyword evidence="6" id="KW-0408">Iron</keyword>
<dbReference type="GO" id="GO:0006826">
    <property type="term" value="P:iron ion transport"/>
    <property type="evidence" value="ECO:0007669"/>
    <property type="project" value="UniProtKB-KW"/>
</dbReference>
<organism evidence="13 14">
    <name type="scientific">Eiseniibacteriota bacterium</name>
    <dbReference type="NCBI Taxonomy" id="2212470"/>
    <lineage>
        <taxon>Bacteria</taxon>
        <taxon>Candidatus Eiseniibacteriota</taxon>
    </lineage>
</organism>
<dbReference type="EMBL" id="VBOZ01000035">
    <property type="protein sequence ID" value="TMQ62867.1"/>
    <property type="molecule type" value="Genomic_DNA"/>
</dbReference>
<comment type="caution">
    <text evidence="13">The sequence shown here is derived from an EMBL/GenBank/DDBJ whole genome shotgun (WGS) entry which is preliminary data.</text>
</comment>
<dbReference type="PANTHER" id="PTHR32552">
    <property type="entry name" value="FERRICHROME IRON RECEPTOR-RELATED"/>
    <property type="match status" value="1"/>
</dbReference>
<keyword evidence="10" id="KW-0998">Cell outer membrane</keyword>
<evidence type="ECO:0000256" key="10">
    <source>
        <dbReference type="ARBA" id="ARBA00023237"/>
    </source>
</evidence>
<evidence type="ECO:0000256" key="5">
    <source>
        <dbReference type="ARBA" id="ARBA00022692"/>
    </source>
</evidence>
<dbReference type="InterPro" id="IPR010917">
    <property type="entry name" value="TonB_rcpt_CS"/>
</dbReference>
<dbReference type="Pfam" id="PF00593">
    <property type="entry name" value="TonB_dep_Rec_b-barrel"/>
    <property type="match status" value="1"/>
</dbReference>
<dbReference type="InterPro" id="IPR036942">
    <property type="entry name" value="Beta-barrel_TonB_sf"/>
</dbReference>
<accession>A0A538TGW7</accession>
<name>A0A538TGW7_UNCEI</name>
<keyword evidence="3" id="KW-1134">Transmembrane beta strand</keyword>
<keyword evidence="7" id="KW-0406">Ion transport</keyword>
<keyword evidence="5" id="KW-0812">Transmembrane</keyword>
<evidence type="ECO:0000256" key="1">
    <source>
        <dbReference type="ARBA" id="ARBA00004571"/>
    </source>
</evidence>
<proteinExistence type="predicted"/>
<dbReference type="GO" id="GO:0009279">
    <property type="term" value="C:cell outer membrane"/>
    <property type="evidence" value="ECO:0007669"/>
    <property type="project" value="UniProtKB-SubCell"/>
</dbReference>
<evidence type="ECO:0000256" key="11">
    <source>
        <dbReference type="SAM" id="MobiDB-lite"/>
    </source>
</evidence>
<evidence type="ECO:0000256" key="7">
    <source>
        <dbReference type="ARBA" id="ARBA00023065"/>
    </source>
</evidence>
<evidence type="ECO:0000259" key="12">
    <source>
        <dbReference type="Pfam" id="PF00593"/>
    </source>
</evidence>
<evidence type="ECO:0000256" key="6">
    <source>
        <dbReference type="ARBA" id="ARBA00023004"/>
    </source>
</evidence>
<dbReference type="AlphaFoldDB" id="A0A538TGW7"/>
<dbReference type="InterPro" id="IPR000531">
    <property type="entry name" value="Beta-barrel_TonB"/>
</dbReference>
<evidence type="ECO:0000256" key="4">
    <source>
        <dbReference type="ARBA" id="ARBA00022496"/>
    </source>
</evidence>
<sequence>MAANALRDRQGSLQRLRLQSPLLVREPPRRAQLERDRPVERVRQLRANPSGADPGRDLSRRRSDQRAALPRPRSRDSRLRGPAGRSREAGVGYRRGDDYLKLTGFWLDFRNEIVPSGQIGALGVPITGNAARSSHKGIEFEGGSRHRSGLELSGNLTLSRNRFKDYREYVDSVTVNDFGGNAIAGFPDRLANLNVGYRRGGALTTVGVVDVGRQYLDNTEDYRKDPSLRSAPGYQHKFVEAHTLLNATLSLDLARLTRTRPLGAEALALEVHAQNLTDLKYETAGYVYADVPYFYPASGRSVFVSLRAEF</sequence>
<feature type="domain" description="TonB-dependent receptor-like beta-barrel" evidence="12">
    <location>
        <begin position="84"/>
        <end position="254"/>
    </location>
</feature>
<gene>
    <name evidence="13" type="ORF">E6K79_11465</name>
</gene>
<keyword evidence="2" id="KW-0813">Transport</keyword>
<comment type="subcellular location">
    <subcellularLocation>
        <location evidence="1">Cell outer membrane</location>
        <topology evidence="1">Multi-pass membrane protein</topology>
    </subcellularLocation>
</comment>
<dbReference type="SUPFAM" id="SSF56935">
    <property type="entry name" value="Porins"/>
    <property type="match status" value="1"/>
</dbReference>
<dbReference type="PANTHER" id="PTHR32552:SF81">
    <property type="entry name" value="TONB-DEPENDENT OUTER MEMBRANE RECEPTOR"/>
    <property type="match status" value="1"/>
</dbReference>
<dbReference type="InterPro" id="IPR039426">
    <property type="entry name" value="TonB-dep_rcpt-like"/>
</dbReference>
<evidence type="ECO:0000256" key="9">
    <source>
        <dbReference type="ARBA" id="ARBA00023136"/>
    </source>
</evidence>
<evidence type="ECO:0000313" key="14">
    <source>
        <dbReference type="Proteomes" id="UP000317691"/>
    </source>
</evidence>
<feature type="region of interest" description="Disordered" evidence="11">
    <location>
        <begin position="27"/>
        <end position="91"/>
    </location>
</feature>
<evidence type="ECO:0000256" key="2">
    <source>
        <dbReference type="ARBA" id="ARBA00022448"/>
    </source>
</evidence>
<dbReference type="Gene3D" id="2.40.170.20">
    <property type="entry name" value="TonB-dependent receptor, beta-barrel domain"/>
    <property type="match status" value="1"/>
</dbReference>
<feature type="compositionally biased region" description="Basic and acidic residues" evidence="11">
    <location>
        <begin position="27"/>
        <end position="43"/>
    </location>
</feature>
<keyword evidence="9" id="KW-0472">Membrane</keyword>
<dbReference type="PROSITE" id="PS01156">
    <property type="entry name" value="TONB_DEPENDENT_REC_2"/>
    <property type="match status" value="1"/>
</dbReference>
<evidence type="ECO:0000256" key="3">
    <source>
        <dbReference type="ARBA" id="ARBA00022452"/>
    </source>
</evidence>
<keyword evidence="13" id="KW-0675">Receptor</keyword>
<evidence type="ECO:0000313" key="13">
    <source>
        <dbReference type="EMBL" id="TMQ62867.1"/>
    </source>
</evidence>
<protein>
    <submittedName>
        <fullName evidence="13">TonB-dependent receptor</fullName>
    </submittedName>
</protein>
<keyword evidence="8" id="KW-0798">TonB box</keyword>
<feature type="compositionally biased region" description="Basic and acidic residues" evidence="11">
    <location>
        <begin position="54"/>
        <end position="65"/>
    </location>
</feature>